<dbReference type="InterPro" id="IPR044974">
    <property type="entry name" value="Disease_R_plants"/>
</dbReference>
<feature type="domain" description="TIR" evidence="8">
    <location>
        <begin position="17"/>
        <end position="205"/>
    </location>
</feature>
<dbReference type="PANTHER" id="PTHR11017:SF570">
    <property type="entry name" value="DISEASE RESISTANCE PROTEIN (TIR-NBS CLASS)-RELATED"/>
    <property type="match status" value="1"/>
</dbReference>
<dbReference type="SUPFAM" id="SSF52540">
    <property type="entry name" value="P-loop containing nucleoside triphosphate hydrolases"/>
    <property type="match status" value="1"/>
</dbReference>
<protein>
    <recommendedName>
        <fullName evidence="1">ADP-ribosyl cyclase/cyclic ADP-ribose hydrolase</fullName>
        <ecNumber evidence="1">3.2.2.6</ecNumber>
    </recommendedName>
</protein>
<evidence type="ECO:0000256" key="6">
    <source>
        <dbReference type="ARBA" id="ARBA00023027"/>
    </source>
</evidence>
<dbReference type="InterPro" id="IPR058192">
    <property type="entry name" value="WHD_ROQ1-like"/>
</dbReference>
<evidence type="ECO:0000313" key="9">
    <source>
        <dbReference type="Proteomes" id="UP001652623"/>
    </source>
</evidence>
<dbReference type="Pfam" id="PF00931">
    <property type="entry name" value="NB-ARC"/>
    <property type="match status" value="1"/>
</dbReference>
<dbReference type="InterPro" id="IPR042197">
    <property type="entry name" value="Apaf_helical"/>
</dbReference>
<organism evidence="9 10">
    <name type="scientific">Ziziphus jujuba</name>
    <name type="common">Chinese jujube</name>
    <name type="synonym">Ziziphus sativa</name>
    <dbReference type="NCBI Taxonomy" id="326968"/>
    <lineage>
        <taxon>Eukaryota</taxon>
        <taxon>Viridiplantae</taxon>
        <taxon>Streptophyta</taxon>
        <taxon>Embryophyta</taxon>
        <taxon>Tracheophyta</taxon>
        <taxon>Spermatophyta</taxon>
        <taxon>Magnoliopsida</taxon>
        <taxon>eudicotyledons</taxon>
        <taxon>Gunneridae</taxon>
        <taxon>Pentapetalae</taxon>
        <taxon>rosids</taxon>
        <taxon>fabids</taxon>
        <taxon>Rosales</taxon>
        <taxon>Rhamnaceae</taxon>
        <taxon>Paliureae</taxon>
        <taxon>Ziziphus</taxon>
    </lineage>
</organism>
<gene>
    <name evidence="10" type="primary">LOC107421842</name>
</gene>
<keyword evidence="2" id="KW-0433">Leucine-rich repeat</keyword>
<name>A0ABM3IQR2_ZIZJJ</name>
<keyword evidence="6" id="KW-0520">NAD</keyword>
<dbReference type="SUPFAM" id="SSF46785">
    <property type="entry name" value="Winged helix' DNA-binding domain"/>
    <property type="match status" value="1"/>
</dbReference>
<dbReference type="EC" id="3.2.2.6" evidence="1"/>
<dbReference type="PRINTS" id="PR00364">
    <property type="entry name" value="DISEASERSIST"/>
</dbReference>
<evidence type="ECO:0000256" key="2">
    <source>
        <dbReference type="ARBA" id="ARBA00022614"/>
    </source>
</evidence>
<keyword evidence="5" id="KW-0611">Plant defense</keyword>
<dbReference type="Gene3D" id="3.80.10.10">
    <property type="entry name" value="Ribonuclease Inhibitor"/>
    <property type="match status" value="3"/>
</dbReference>
<dbReference type="InterPro" id="IPR058546">
    <property type="entry name" value="RPS4B/Roq1-like_LRR"/>
</dbReference>
<comment type="catalytic activity">
    <reaction evidence="7">
        <text>NAD(+) + H2O = ADP-D-ribose + nicotinamide + H(+)</text>
        <dbReference type="Rhea" id="RHEA:16301"/>
        <dbReference type="ChEBI" id="CHEBI:15377"/>
        <dbReference type="ChEBI" id="CHEBI:15378"/>
        <dbReference type="ChEBI" id="CHEBI:17154"/>
        <dbReference type="ChEBI" id="CHEBI:57540"/>
        <dbReference type="ChEBI" id="CHEBI:57967"/>
        <dbReference type="EC" id="3.2.2.6"/>
    </reaction>
    <physiologicalReaction direction="left-to-right" evidence="7">
        <dbReference type="Rhea" id="RHEA:16302"/>
    </physiologicalReaction>
</comment>
<dbReference type="GeneID" id="107421842"/>
<evidence type="ECO:0000256" key="4">
    <source>
        <dbReference type="ARBA" id="ARBA00022801"/>
    </source>
</evidence>
<evidence type="ECO:0000256" key="7">
    <source>
        <dbReference type="ARBA" id="ARBA00047304"/>
    </source>
</evidence>
<keyword evidence="4" id="KW-0378">Hydrolase</keyword>
<sequence length="1181" mass="133670">MAQTTFSSSSSSLIPRAKHDVFLSFRGEDTRNNFTSHLHAALHKRGFQTFIDNKQLIKGEEISPSLISAIEGSRISIIVFSENYASSTWCLDEVVKIMECRESLGQLVWPIFFHVEPSQVRNQTGSFGEVFANCINRYKQKPKGHTSSSGDEALTDDSIEKYIEEKLANWKIALKKAGSLCGWHLSNGDESHLIQRIVEATLSKLNRTLLHIAKYPVGIERRLKNLVRLIKINTGNDVRVIGIYGIGGIGKTTIAKAVFNRFADDFEGASFLANVRETSKQYSGLIQLQETLLYEILGDPNIKVGNTHRGINIIKERLCHKRILLVLDDVDQFDQLETLSGGDVHDWFGPRSRIIITTRNKHFLTSHGVDETYEVEGLDFYEGIELLSWNAFKGDKPGEGYHELSRSVVDYANGLPLALVVSGSFLCRRKKSEWESVIYNLEKKPQKQVYDILKISYDALQDDEKAIFLDIACFFVGEKKDYIIKILGTYNFCPTIGIGVLIDMSLITIEWGKMRMHHVIQEVGREIVRQESPEVGRRSRLWLTEDVSHVFLENMGTNAIEGIKLDLPEPKTLYSSAKAFKKMKWLRMLILRNVVLSTVISYLPSELRFIDWPGYKFPTLPLNPGPKQLVILDMPQSHIQQLGEAFKNFEKLKVVKLSSSKFLTKIPDLSTAPNLESLYLGHCTNLVEIHESIGSLHRLETLELQFCSNLMILPTSLQSKCLRTLTLTSCSSLKSFPNIDVEMENLKTLALSSTAVEKLPDISKAPNLERIYLGHCANLVEIHDSVGSLNRLTTLDLQFCCNLKILPSNLHSNHLGTLNLKACHSLERFPDILVEMKFLKELCLIGSAIKELPSSLENLVALGVLNLTSCRKLERIPCTIYRLHHLKHLGLGGCSKLFKFPKNISKICPSMEFILNTSISNPFGSFPMLKFLDLQNCNLLEAEFLMTDPNGFGNLEVLNLAKNKFVSLPSTNRFTKLRYLFLNDCEFLQNIPELPGSLTHLDASDCKSLLEPCRFIMTEIIRNKASLNGCECQFILPGHQIPDWFSHQCDEDSMDFILDSYQCEEKEGVVFCGVFELDCKQAIFSLDLLVNNVACRSCKYSFVYQKHHAHEVRSIISVKPGHFCLHYFPGPLRCGNYKISFSAKDKPSAKFISKCGVHILGQRSYRPTPKTTRRHNQMICT</sequence>
<dbReference type="Gene3D" id="3.40.50.300">
    <property type="entry name" value="P-loop containing nucleotide triphosphate hydrolases"/>
    <property type="match status" value="1"/>
</dbReference>
<dbReference type="Pfam" id="PF23282">
    <property type="entry name" value="WHD_ROQ1"/>
    <property type="match status" value="1"/>
</dbReference>
<dbReference type="Gene3D" id="1.10.8.430">
    <property type="entry name" value="Helical domain of apoptotic protease-activating factors"/>
    <property type="match status" value="1"/>
</dbReference>
<dbReference type="InterPro" id="IPR035897">
    <property type="entry name" value="Toll_tir_struct_dom_sf"/>
</dbReference>
<dbReference type="InterPro" id="IPR027417">
    <property type="entry name" value="P-loop_NTPase"/>
</dbReference>
<dbReference type="Pfam" id="PF01582">
    <property type="entry name" value="TIR"/>
    <property type="match status" value="1"/>
</dbReference>
<dbReference type="PANTHER" id="PTHR11017">
    <property type="entry name" value="LEUCINE-RICH REPEAT-CONTAINING PROTEIN"/>
    <property type="match status" value="1"/>
</dbReference>
<dbReference type="InterPro" id="IPR002182">
    <property type="entry name" value="NB-ARC"/>
</dbReference>
<dbReference type="Proteomes" id="UP001652623">
    <property type="component" value="Chromosome 3"/>
</dbReference>
<evidence type="ECO:0000313" key="10">
    <source>
        <dbReference type="RefSeq" id="XP_048333554.2"/>
    </source>
</evidence>
<reference evidence="10" key="1">
    <citation type="submission" date="2025-08" db="UniProtKB">
        <authorList>
            <consortium name="RefSeq"/>
        </authorList>
    </citation>
    <scope>IDENTIFICATION</scope>
    <source>
        <tissue evidence="10">Seedling</tissue>
    </source>
</reference>
<dbReference type="SUPFAM" id="SSF52058">
    <property type="entry name" value="L domain-like"/>
    <property type="match status" value="2"/>
</dbReference>
<keyword evidence="9" id="KW-1185">Reference proteome</keyword>
<dbReference type="SMART" id="SM00255">
    <property type="entry name" value="TIR"/>
    <property type="match status" value="1"/>
</dbReference>
<dbReference type="InterPro" id="IPR045344">
    <property type="entry name" value="C-JID"/>
</dbReference>
<dbReference type="InterPro" id="IPR036390">
    <property type="entry name" value="WH_DNA-bd_sf"/>
</dbReference>
<dbReference type="RefSeq" id="XP_048333554.2">
    <property type="nucleotide sequence ID" value="XM_048477597.2"/>
</dbReference>
<dbReference type="Pfam" id="PF23286">
    <property type="entry name" value="LRR_13"/>
    <property type="match status" value="1"/>
</dbReference>
<dbReference type="InterPro" id="IPR000157">
    <property type="entry name" value="TIR_dom"/>
</dbReference>
<dbReference type="PROSITE" id="PS50104">
    <property type="entry name" value="TIR"/>
    <property type="match status" value="1"/>
</dbReference>
<evidence type="ECO:0000256" key="3">
    <source>
        <dbReference type="ARBA" id="ARBA00022737"/>
    </source>
</evidence>
<accession>A0ABM3IQR2</accession>
<keyword evidence="3" id="KW-0677">Repeat</keyword>
<proteinExistence type="predicted"/>
<evidence type="ECO:0000256" key="5">
    <source>
        <dbReference type="ARBA" id="ARBA00022821"/>
    </source>
</evidence>
<dbReference type="Gene3D" id="3.40.50.10140">
    <property type="entry name" value="Toll/interleukin-1 receptor homology (TIR) domain"/>
    <property type="match status" value="1"/>
</dbReference>
<dbReference type="InterPro" id="IPR032675">
    <property type="entry name" value="LRR_dom_sf"/>
</dbReference>
<dbReference type="SUPFAM" id="SSF52200">
    <property type="entry name" value="Toll/Interleukin receptor TIR domain"/>
    <property type="match status" value="1"/>
</dbReference>
<dbReference type="Pfam" id="PF20160">
    <property type="entry name" value="C-JID"/>
    <property type="match status" value="1"/>
</dbReference>
<evidence type="ECO:0000259" key="8">
    <source>
        <dbReference type="PROSITE" id="PS50104"/>
    </source>
</evidence>
<evidence type="ECO:0000256" key="1">
    <source>
        <dbReference type="ARBA" id="ARBA00011982"/>
    </source>
</evidence>